<protein>
    <submittedName>
        <fullName evidence="1">Uncharacterized protein</fullName>
    </submittedName>
</protein>
<name>A0A5C8PPD2_9HYPH</name>
<gene>
    <name evidence="1" type="ORF">FHP25_11505</name>
</gene>
<reference evidence="1 2" key="1">
    <citation type="submission" date="2019-06" db="EMBL/GenBank/DDBJ databases">
        <title>New taxonomy in bacterial strain CC-CFT640, isolated from vineyard.</title>
        <authorList>
            <person name="Lin S.-Y."/>
            <person name="Tsai C.-F."/>
            <person name="Young C.-C."/>
        </authorList>
    </citation>
    <scope>NUCLEOTIDE SEQUENCE [LARGE SCALE GENOMIC DNA]</scope>
    <source>
        <strain evidence="1 2">CC-CFT640</strain>
    </source>
</reference>
<keyword evidence="2" id="KW-1185">Reference proteome</keyword>
<dbReference type="RefSeq" id="WP_147847069.1">
    <property type="nucleotide sequence ID" value="NZ_VDUZ01000010.1"/>
</dbReference>
<dbReference type="AlphaFoldDB" id="A0A5C8PPD2"/>
<proteinExistence type="predicted"/>
<dbReference type="OrthoDB" id="8481257at2"/>
<sequence length="87" mass="9600">MAIDFKSLKKLESLPASAQAGRIDDNQRFLVLVKLRDSGKRPDYVTPRSEIGSQMFSAEIEAAELKALEADPAVESVSISRRIPLVK</sequence>
<comment type="caution">
    <text evidence="1">The sequence shown here is derived from an EMBL/GenBank/DDBJ whole genome shotgun (WGS) entry which is preliminary data.</text>
</comment>
<dbReference type="Proteomes" id="UP000321638">
    <property type="component" value="Unassembled WGS sequence"/>
</dbReference>
<evidence type="ECO:0000313" key="1">
    <source>
        <dbReference type="EMBL" id="TXL76805.1"/>
    </source>
</evidence>
<dbReference type="EMBL" id="VDUZ01000010">
    <property type="protein sequence ID" value="TXL76805.1"/>
    <property type="molecule type" value="Genomic_DNA"/>
</dbReference>
<organism evidence="1 2">
    <name type="scientific">Vineibacter terrae</name>
    <dbReference type="NCBI Taxonomy" id="2586908"/>
    <lineage>
        <taxon>Bacteria</taxon>
        <taxon>Pseudomonadati</taxon>
        <taxon>Pseudomonadota</taxon>
        <taxon>Alphaproteobacteria</taxon>
        <taxon>Hyphomicrobiales</taxon>
        <taxon>Vineibacter</taxon>
    </lineage>
</organism>
<accession>A0A5C8PPD2</accession>
<evidence type="ECO:0000313" key="2">
    <source>
        <dbReference type="Proteomes" id="UP000321638"/>
    </source>
</evidence>